<dbReference type="Proteomes" id="UP000295509">
    <property type="component" value="Unassembled WGS sequence"/>
</dbReference>
<gene>
    <name evidence="2" type="ORF">BX592_14324</name>
</gene>
<dbReference type="InterPro" id="IPR053202">
    <property type="entry name" value="EGF_Rcpt_Signaling_Reg"/>
</dbReference>
<dbReference type="InterPro" id="IPR029063">
    <property type="entry name" value="SAM-dependent_MTases_sf"/>
</dbReference>
<proteinExistence type="predicted"/>
<organism evidence="2 3">
    <name type="scientific">Paraburkholderia rhizosphaerae</name>
    <dbReference type="NCBI Taxonomy" id="480658"/>
    <lineage>
        <taxon>Bacteria</taxon>
        <taxon>Pseudomonadati</taxon>
        <taxon>Pseudomonadota</taxon>
        <taxon>Betaproteobacteria</taxon>
        <taxon>Burkholderiales</taxon>
        <taxon>Burkholderiaceae</taxon>
        <taxon>Paraburkholderia</taxon>
    </lineage>
</organism>
<dbReference type="GO" id="GO:0008168">
    <property type="term" value="F:methyltransferase activity"/>
    <property type="evidence" value="ECO:0007669"/>
    <property type="project" value="UniProtKB-KW"/>
</dbReference>
<keyword evidence="2" id="KW-0808">Transferase</keyword>
<comment type="caution">
    <text evidence="2">The sequence shown here is derived from an EMBL/GenBank/DDBJ whole genome shotgun (WGS) entry which is preliminary data.</text>
</comment>
<dbReference type="Gene3D" id="3.40.50.150">
    <property type="entry name" value="Vaccinia Virus protein VP39"/>
    <property type="match status" value="1"/>
</dbReference>
<evidence type="ECO:0000259" key="1">
    <source>
        <dbReference type="Pfam" id="PF05050"/>
    </source>
</evidence>
<reference evidence="2 3" key="1">
    <citation type="submission" date="2019-03" db="EMBL/GenBank/DDBJ databases">
        <title>Genomic Encyclopedia of Type Strains, Phase III (KMG-III): the genomes of soil and plant-associated and newly described type strains.</title>
        <authorList>
            <person name="Whitman W."/>
        </authorList>
    </citation>
    <scope>NUCLEOTIDE SEQUENCE [LARGE SCALE GENOMIC DNA]</scope>
    <source>
        <strain evidence="2 3">LMG 29544</strain>
    </source>
</reference>
<dbReference type="GO" id="GO:0005886">
    <property type="term" value="C:plasma membrane"/>
    <property type="evidence" value="ECO:0007669"/>
    <property type="project" value="TreeGrafter"/>
</dbReference>
<name>A0A4R8L3V4_9BURK</name>
<dbReference type="PANTHER" id="PTHR34009">
    <property type="entry name" value="PROTEIN STAR"/>
    <property type="match status" value="1"/>
</dbReference>
<evidence type="ECO:0000313" key="3">
    <source>
        <dbReference type="Proteomes" id="UP000295509"/>
    </source>
</evidence>
<dbReference type="NCBIfam" id="TIGR01444">
    <property type="entry name" value="fkbM_fam"/>
    <property type="match status" value="1"/>
</dbReference>
<evidence type="ECO:0000313" key="2">
    <source>
        <dbReference type="EMBL" id="TDY37153.1"/>
    </source>
</evidence>
<dbReference type="GO" id="GO:0005737">
    <property type="term" value="C:cytoplasm"/>
    <property type="evidence" value="ECO:0007669"/>
    <property type="project" value="GOC"/>
</dbReference>
<feature type="domain" description="Methyltransferase FkbM" evidence="1">
    <location>
        <begin position="29"/>
        <end position="189"/>
    </location>
</feature>
<dbReference type="AlphaFoldDB" id="A0A4R8L3V4"/>
<protein>
    <submittedName>
        <fullName evidence="2">FkbM family methyltransferase</fullName>
    </submittedName>
</protein>
<keyword evidence="3" id="KW-1185">Reference proteome</keyword>
<dbReference type="Pfam" id="PF05050">
    <property type="entry name" value="Methyltransf_21"/>
    <property type="match status" value="1"/>
</dbReference>
<dbReference type="GO" id="GO:0016197">
    <property type="term" value="P:endosomal transport"/>
    <property type="evidence" value="ECO:0007669"/>
    <property type="project" value="TreeGrafter"/>
</dbReference>
<keyword evidence="2" id="KW-0489">Methyltransferase</keyword>
<dbReference type="SUPFAM" id="SSF53335">
    <property type="entry name" value="S-adenosyl-L-methionine-dependent methyltransferases"/>
    <property type="match status" value="1"/>
</dbReference>
<dbReference type="PANTHER" id="PTHR34009:SF2">
    <property type="entry name" value="PROTEIN STAR"/>
    <property type="match status" value="1"/>
</dbReference>
<dbReference type="InterPro" id="IPR006342">
    <property type="entry name" value="FkbM_mtfrase"/>
</dbReference>
<accession>A0A4R8L3V4</accession>
<dbReference type="OrthoDB" id="9810122at2"/>
<dbReference type="RefSeq" id="WP_134197317.1">
    <property type="nucleotide sequence ID" value="NZ_JBHLUW010000033.1"/>
</dbReference>
<dbReference type="GO" id="GO:0006888">
    <property type="term" value="P:endoplasmic reticulum to Golgi vesicle-mediated transport"/>
    <property type="evidence" value="ECO:0007669"/>
    <property type="project" value="TreeGrafter"/>
</dbReference>
<sequence length="435" mass="48707">MTFISYAQNFEDVMLWRALKHVKSGFYIDVGANDPTLYSVTRAFYGAGWSGINIEPASAFYERLQKHRPRDMNLRVGAGRAAGALPFFDIPGSGLATFDATIAQKRRQDGWNVETIETPVLPLAQICEKHAPGEIHFLKIDVEGAEKDVLEGMDFNRWRPWILVIEATAPMSQLSVHHVWEHVLTAAQYDFAYFDGLNRYYVAQEHAHLKTAFSTPPNVFDGFVLNADQESRLRASEAEAQAAQFRKNAVNALTRAEEDGRAAVARLADAESRIRAADAAKIAAEAGRKNAERNLVLAAERASIVEQELAAVYASTSWRITLPVRALRAVLTNPSVGLRWARRVTLRAQGFLGAATVKSVRFVLGQPAIRRTGMRVLARFPRLDAKVRGLRTRVIRSELARRVAAQQSHYDHRTLPRAASRLLDELKRNIQKNRN</sequence>
<dbReference type="EMBL" id="SORE01000043">
    <property type="protein sequence ID" value="TDY37153.1"/>
    <property type="molecule type" value="Genomic_DNA"/>
</dbReference>
<dbReference type="GO" id="GO:0032259">
    <property type="term" value="P:methylation"/>
    <property type="evidence" value="ECO:0007669"/>
    <property type="project" value="UniProtKB-KW"/>
</dbReference>